<dbReference type="Gramene" id="ORUFI10G06740.1">
    <property type="protein sequence ID" value="ORUFI10G06740.1"/>
    <property type="gene ID" value="ORUFI10G06740"/>
</dbReference>
<evidence type="ECO:0000313" key="2">
    <source>
        <dbReference type="Proteomes" id="UP000008022"/>
    </source>
</evidence>
<evidence type="ECO:0000313" key="1">
    <source>
        <dbReference type="EnsemblPlants" id="ORUFI10G06740.1"/>
    </source>
</evidence>
<reference evidence="2" key="1">
    <citation type="submission" date="2013-06" db="EMBL/GenBank/DDBJ databases">
        <authorList>
            <person name="Zhao Q."/>
        </authorList>
    </citation>
    <scope>NUCLEOTIDE SEQUENCE</scope>
    <source>
        <strain evidence="2">cv. W1943</strain>
    </source>
</reference>
<accession>A0A0E0QXS0</accession>
<dbReference type="HOGENOM" id="CLU_1423617_0_0_1"/>
<keyword evidence="2" id="KW-1185">Reference proteome</keyword>
<dbReference type="Proteomes" id="UP000008022">
    <property type="component" value="Unassembled WGS sequence"/>
</dbReference>
<reference evidence="1" key="2">
    <citation type="submission" date="2015-06" db="UniProtKB">
        <authorList>
            <consortium name="EnsemblPlants"/>
        </authorList>
    </citation>
    <scope>IDENTIFICATION</scope>
</reference>
<proteinExistence type="predicted"/>
<sequence length="191" mass="20690">MSRDELVPITRVHEEAPLTETSIAVDAIITRNLEDAARDDAILPTTDGGAFVVDLHLREEPGGRSGGLAGGDEVVVASSGHPSIHYYMAWARARIGVGEGVAMYSEPAAACGWRREETAWRRTDVDGDCFPSDVRALRCLLAVFRFPSLLSDSDSAAACISPHLPQLLSILGRVHFSVPVKIYLDLPYVFS</sequence>
<dbReference type="AlphaFoldDB" id="A0A0E0QXS0"/>
<protein>
    <submittedName>
        <fullName evidence="1">Uncharacterized protein</fullName>
    </submittedName>
</protein>
<dbReference type="EnsemblPlants" id="ORUFI10G06740.1">
    <property type="protein sequence ID" value="ORUFI10G06740.1"/>
    <property type="gene ID" value="ORUFI10G06740"/>
</dbReference>
<organism evidence="1 2">
    <name type="scientific">Oryza rufipogon</name>
    <name type="common">Brownbeard rice</name>
    <name type="synonym">Asian wild rice</name>
    <dbReference type="NCBI Taxonomy" id="4529"/>
    <lineage>
        <taxon>Eukaryota</taxon>
        <taxon>Viridiplantae</taxon>
        <taxon>Streptophyta</taxon>
        <taxon>Embryophyta</taxon>
        <taxon>Tracheophyta</taxon>
        <taxon>Spermatophyta</taxon>
        <taxon>Magnoliopsida</taxon>
        <taxon>Liliopsida</taxon>
        <taxon>Poales</taxon>
        <taxon>Poaceae</taxon>
        <taxon>BOP clade</taxon>
        <taxon>Oryzoideae</taxon>
        <taxon>Oryzeae</taxon>
        <taxon>Oryzinae</taxon>
        <taxon>Oryza</taxon>
    </lineage>
</organism>
<name>A0A0E0QXS0_ORYRU</name>